<evidence type="ECO:0000313" key="2">
    <source>
        <dbReference type="EMBL" id="ROT65165.1"/>
    </source>
</evidence>
<proteinExistence type="predicted"/>
<dbReference type="InterPro" id="IPR003599">
    <property type="entry name" value="Ig_sub"/>
</dbReference>
<dbReference type="InterPro" id="IPR037448">
    <property type="entry name" value="Zig-8"/>
</dbReference>
<dbReference type="PROSITE" id="PS50835">
    <property type="entry name" value="IG_LIKE"/>
    <property type="match status" value="2"/>
</dbReference>
<dbReference type="Proteomes" id="UP000283509">
    <property type="component" value="Unassembled WGS sequence"/>
</dbReference>
<protein>
    <submittedName>
        <fullName evidence="2">Putative limbic system-associated membrane protein</fullName>
    </submittedName>
</protein>
<comment type="caution">
    <text evidence="2">The sequence shown here is derived from an EMBL/GenBank/DDBJ whole genome shotgun (WGS) entry which is preliminary data.</text>
</comment>
<dbReference type="Pfam" id="PF07686">
    <property type="entry name" value="V-set"/>
    <property type="match status" value="1"/>
</dbReference>
<dbReference type="PANTHER" id="PTHR23279:SF37">
    <property type="entry name" value="DEFECTIVE PROBOSCIS EXTENSION RESPONSE 13, ISOFORM B"/>
    <property type="match status" value="1"/>
</dbReference>
<keyword evidence="3" id="KW-1185">Reference proteome</keyword>
<dbReference type="SMART" id="SM00408">
    <property type="entry name" value="IGc2"/>
    <property type="match status" value="2"/>
</dbReference>
<dbReference type="Pfam" id="PF13927">
    <property type="entry name" value="Ig_3"/>
    <property type="match status" value="1"/>
</dbReference>
<evidence type="ECO:0000313" key="3">
    <source>
        <dbReference type="Proteomes" id="UP000283509"/>
    </source>
</evidence>
<dbReference type="InterPro" id="IPR007110">
    <property type="entry name" value="Ig-like_dom"/>
</dbReference>
<name>A0A423SLN9_PENVA</name>
<dbReference type="OrthoDB" id="190835at2759"/>
<dbReference type="GO" id="GO:0032589">
    <property type="term" value="C:neuron projection membrane"/>
    <property type="evidence" value="ECO:0007669"/>
    <property type="project" value="TreeGrafter"/>
</dbReference>
<dbReference type="GO" id="GO:0050808">
    <property type="term" value="P:synapse organization"/>
    <property type="evidence" value="ECO:0007669"/>
    <property type="project" value="TreeGrafter"/>
</dbReference>
<sequence>MEPQIMGENGSAVEAQAGTTANIPCVILNRADHETVSWTRLRDHHLITVGRQTYSKDDRFSVTYNRHLNEWTLHLRYAQERDAGEYMCQLSTHPPMVFIANLTITQASAEILGRNERFVHEGSAVVLTCILKHHTQPPEYVFWYHNRTMINFETNRQVRVEKTRDGSILTLTSVGRTDSGNYTCSPDHAKSASITLHIILGDAPAAMQVSGSSCTFPSSLLQSTCLLLGLHRLGICIVGCRRWLFS</sequence>
<gene>
    <name evidence="2" type="ORF">C7M84_016886</name>
</gene>
<dbReference type="SUPFAM" id="SSF48726">
    <property type="entry name" value="Immunoglobulin"/>
    <property type="match status" value="2"/>
</dbReference>
<reference evidence="2 3" key="2">
    <citation type="submission" date="2019-01" db="EMBL/GenBank/DDBJ databases">
        <title>The decoding of complex shrimp genome reveals the adaptation for benthos swimmer, frequently molting mechanism and breeding impact on genome.</title>
        <authorList>
            <person name="Sun Y."/>
            <person name="Gao Y."/>
            <person name="Yu Y."/>
        </authorList>
    </citation>
    <scope>NUCLEOTIDE SEQUENCE [LARGE SCALE GENOMIC DNA]</scope>
    <source>
        <tissue evidence="2">Muscle</tissue>
    </source>
</reference>
<feature type="domain" description="Ig-like" evidence="1">
    <location>
        <begin position="3"/>
        <end position="91"/>
    </location>
</feature>
<dbReference type="AlphaFoldDB" id="A0A423SLN9"/>
<organism evidence="2 3">
    <name type="scientific">Penaeus vannamei</name>
    <name type="common">Whiteleg shrimp</name>
    <name type="synonym">Litopenaeus vannamei</name>
    <dbReference type="NCBI Taxonomy" id="6689"/>
    <lineage>
        <taxon>Eukaryota</taxon>
        <taxon>Metazoa</taxon>
        <taxon>Ecdysozoa</taxon>
        <taxon>Arthropoda</taxon>
        <taxon>Crustacea</taxon>
        <taxon>Multicrustacea</taxon>
        <taxon>Malacostraca</taxon>
        <taxon>Eumalacostraca</taxon>
        <taxon>Eucarida</taxon>
        <taxon>Decapoda</taxon>
        <taxon>Dendrobranchiata</taxon>
        <taxon>Penaeoidea</taxon>
        <taxon>Penaeidae</taxon>
        <taxon>Penaeus</taxon>
    </lineage>
</organism>
<reference evidence="2 3" key="1">
    <citation type="submission" date="2018-04" db="EMBL/GenBank/DDBJ databases">
        <authorList>
            <person name="Zhang X."/>
            <person name="Yuan J."/>
            <person name="Li F."/>
            <person name="Xiang J."/>
        </authorList>
    </citation>
    <scope>NUCLEOTIDE SEQUENCE [LARGE SCALE GENOMIC DNA]</scope>
    <source>
        <tissue evidence="2">Muscle</tissue>
    </source>
</reference>
<dbReference type="InterPro" id="IPR013106">
    <property type="entry name" value="Ig_V-set"/>
</dbReference>
<dbReference type="Gene3D" id="2.60.40.10">
    <property type="entry name" value="Immunoglobulins"/>
    <property type="match status" value="2"/>
</dbReference>
<dbReference type="InterPro" id="IPR003598">
    <property type="entry name" value="Ig_sub2"/>
</dbReference>
<feature type="domain" description="Ig-like" evidence="1">
    <location>
        <begin position="95"/>
        <end position="195"/>
    </location>
</feature>
<dbReference type="SMART" id="SM00406">
    <property type="entry name" value="IGv"/>
    <property type="match status" value="2"/>
</dbReference>
<dbReference type="InterPro" id="IPR013783">
    <property type="entry name" value="Ig-like_fold"/>
</dbReference>
<dbReference type="InterPro" id="IPR036179">
    <property type="entry name" value="Ig-like_dom_sf"/>
</dbReference>
<dbReference type="SMART" id="SM00409">
    <property type="entry name" value="IG"/>
    <property type="match status" value="2"/>
</dbReference>
<evidence type="ECO:0000259" key="1">
    <source>
        <dbReference type="PROSITE" id="PS50835"/>
    </source>
</evidence>
<dbReference type="PANTHER" id="PTHR23279">
    <property type="entry name" value="DEFECTIVE PROBOSCIS EXTENSION RESPONSE DPR -RELATED"/>
    <property type="match status" value="1"/>
</dbReference>
<accession>A0A423SLN9</accession>
<dbReference type="EMBL" id="QCYY01003131">
    <property type="protein sequence ID" value="ROT65165.1"/>
    <property type="molecule type" value="Genomic_DNA"/>
</dbReference>